<dbReference type="InterPro" id="IPR025403">
    <property type="entry name" value="TgpA-like_C"/>
</dbReference>
<keyword evidence="1" id="KW-1133">Transmembrane helix</keyword>
<evidence type="ECO:0000313" key="4">
    <source>
        <dbReference type="Proteomes" id="UP000280444"/>
    </source>
</evidence>
<evidence type="ECO:0000259" key="2">
    <source>
        <dbReference type="Pfam" id="PF13559"/>
    </source>
</evidence>
<dbReference type="Pfam" id="PF13559">
    <property type="entry name" value="DUF4129"/>
    <property type="match status" value="1"/>
</dbReference>
<comment type="caution">
    <text evidence="3">The sequence shown here is derived from an EMBL/GenBank/DDBJ whole genome shotgun (WGS) entry which is preliminary data.</text>
</comment>
<name>A0A3P1SCX8_9ACTO</name>
<keyword evidence="1" id="KW-0812">Transmembrane</keyword>
<evidence type="ECO:0000313" key="3">
    <source>
        <dbReference type="EMBL" id="RRC94988.1"/>
    </source>
</evidence>
<dbReference type="RefSeq" id="WP_124871154.1">
    <property type="nucleotide sequence ID" value="NZ_RQZF01000008.1"/>
</dbReference>
<accession>A0A3P1SCX8</accession>
<dbReference type="AlphaFoldDB" id="A0A3P1SCX8"/>
<reference evidence="3 4" key="1">
    <citation type="submission" date="2018-11" db="EMBL/GenBank/DDBJ databases">
        <title>Genomes From Bacteria Associated with the Canine Oral Cavity: a Test Case for Automated Genome-Based Taxonomic Assignment.</title>
        <authorList>
            <person name="Coil D.A."/>
            <person name="Jospin G."/>
            <person name="Darling A.E."/>
            <person name="Wallis C."/>
            <person name="Davis I.J."/>
            <person name="Harris S."/>
            <person name="Eisen J.A."/>
            <person name="Holcombe L.J."/>
            <person name="O'Flynn C."/>
        </authorList>
    </citation>
    <scope>NUCLEOTIDE SEQUENCE [LARGE SCALE GENOMIC DNA]</scope>
    <source>
        <strain evidence="3 4">OH770</strain>
    </source>
</reference>
<proteinExistence type="predicted"/>
<feature type="domain" description="Protein-glutamine gamma-glutamyltransferase-like C-terminal" evidence="2">
    <location>
        <begin position="136"/>
        <end position="198"/>
    </location>
</feature>
<protein>
    <recommendedName>
        <fullName evidence="2">Protein-glutamine gamma-glutamyltransferase-like C-terminal domain-containing protein</fullName>
    </recommendedName>
</protein>
<keyword evidence="4" id="KW-1185">Reference proteome</keyword>
<sequence>MTFSFAAPLPDPLIPDPETGQSLLAEELARPEYGTEVSPLTRFFAQIIRGIVDLFSGEGFSEVPVSSVILLLFGVFLVVLLILVFLNPVRLLRRPSADLFGEEETTIPIAQEKSNSSAASGAWDEAVVWEFRACALVAHEKNLLVLSPGLTAKEVVDRLLPHFASSADLLKQGRLDFDGVRYGTAHADEAMWLRMRALSELVAAGGGQ</sequence>
<keyword evidence="1" id="KW-0472">Membrane</keyword>
<dbReference type="Proteomes" id="UP000280444">
    <property type="component" value="Unassembled WGS sequence"/>
</dbReference>
<gene>
    <name evidence="3" type="ORF">EII11_07850</name>
</gene>
<organism evidence="3 4">
    <name type="scientific">Schaalia canis</name>
    <dbReference type="NCBI Taxonomy" id="100469"/>
    <lineage>
        <taxon>Bacteria</taxon>
        <taxon>Bacillati</taxon>
        <taxon>Actinomycetota</taxon>
        <taxon>Actinomycetes</taxon>
        <taxon>Actinomycetales</taxon>
        <taxon>Actinomycetaceae</taxon>
        <taxon>Schaalia</taxon>
    </lineage>
</organism>
<feature type="transmembrane region" description="Helical" evidence="1">
    <location>
        <begin position="65"/>
        <end position="86"/>
    </location>
</feature>
<dbReference type="EMBL" id="RQZF01000008">
    <property type="protein sequence ID" value="RRC94988.1"/>
    <property type="molecule type" value="Genomic_DNA"/>
</dbReference>
<evidence type="ECO:0000256" key="1">
    <source>
        <dbReference type="SAM" id="Phobius"/>
    </source>
</evidence>
<dbReference type="OrthoDB" id="3389322at2"/>